<dbReference type="SMART" id="SM00209">
    <property type="entry name" value="TSP1"/>
    <property type="match status" value="1"/>
</dbReference>
<dbReference type="InterPro" id="IPR010294">
    <property type="entry name" value="ADAMTS_spacer1"/>
</dbReference>
<dbReference type="InterPro" id="IPR013273">
    <property type="entry name" value="ADAMTS/ADAMTS-like"/>
</dbReference>
<dbReference type="Pfam" id="PF01759">
    <property type="entry name" value="NTR"/>
    <property type="match status" value="1"/>
</dbReference>
<dbReference type="Gene3D" id="2.40.50.120">
    <property type="match status" value="1"/>
</dbReference>
<dbReference type="SUPFAM" id="SSF82895">
    <property type="entry name" value="TSP-1 type 1 repeat"/>
    <property type="match status" value="1"/>
</dbReference>
<feature type="chain" id="PRO_5035191308" description="NTR domain-containing protein" evidence="6">
    <location>
        <begin position="25"/>
        <end position="782"/>
    </location>
</feature>
<dbReference type="PROSITE" id="PS50189">
    <property type="entry name" value="NTR"/>
    <property type="match status" value="1"/>
</dbReference>
<dbReference type="PANTHER" id="PTHR13723:SF278">
    <property type="entry name" value="ADAM METALLOPEPTIDASE WITH THROMBOSPONDIN TYPE 1 MOTIF A, ISOFORM B"/>
    <property type="match status" value="1"/>
</dbReference>
<dbReference type="Pfam" id="PF19236">
    <property type="entry name" value="ADAMTS_CR_3"/>
    <property type="match status" value="1"/>
</dbReference>
<dbReference type="Proteomes" id="UP000789390">
    <property type="component" value="Unassembled WGS sequence"/>
</dbReference>
<dbReference type="InterPro" id="IPR036383">
    <property type="entry name" value="TSP1_rpt_sf"/>
</dbReference>
<comment type="caution">
    <text evidence="8">The sequence shown here is derived from an EMBL/GenBank/DDBJ whole genome shotgun (WGS) entry which is preliminary data.</text>
</comment>
<dbReference type="GO" id="GO:0030198">
    <property type="term" value="P:extracellular matrix organization"/>
    <property type="evidence" value="ECO:0007669"/>
    <property type="project" value="InterPro"/>
</dbReference>
<dbReference type="PRINTS" id="PR01857">
    <property type="entry name" value="ADAMTSFAMILY"/>
</dbReference>
<keyword evidence="9" id="KW-1185">Reference proteome</keyword>
<feature type="disulfide bond" evidence="4">
    <location>
        <begin position="163"/>
        <end position="208"/>
    </location>
</feature>
<evidence type="ECO:0000313" key="9">
    <source>
        <dbReference type="Proteomes" id="UP000789390"/>
    </source>
</evidence>
<evidence type="ECO:0000313" key="8">
    <source>
        <dbReference type="EMBL" id="CAH0109289.1"/>
    </source>
</evidence>
<feature type="region of interest" description="Disordered" evidence="5">
    <location>
        <begin position="620"/>
        <end position="640"/>
    </location>
</feature>
<dbReference type="PANTHER" id="PTHR13723">
    <property type="entry name" value="ADAMTS A DISINTEGRIN AND METALLOPROTEASE WITH THROMBOSPONDIN MOTIFS PROTEASE"/>
    <property type="match status" value="1"/>
</dbReference>
<feature type="disulfide bond" evidence="4">
    <location>
        <begin position="167"/>
        <end position="213"/>
    </location>
</feature>
<feature type="signal peptide" evidence="6">
    <location>
        <begin position="1"/>
        <end position="24"/>
    </location>
</feature>
<dbReference type="InterPro" id="IPR001134">
    <property type="entry name" value="Netrin_domain"/>
</dbReference>
<evidence type="ECO:0000256" key="2">
    <source>
        <dbReference type="ARBA" id="ARBA00022525"/>
    </source>
</evidence>
<sequence>MMGPVCWTSIVLTVLLLLVPRIDASSSNSATALKSKGHDALEDDTDDAAAYARYMAATEASAPLMQRRSQQQQHHDSALVAAAAVGISSGASSSSSSSASGSSSSHGAGGGTSRASSTPFKSIYRSSGGHVTLLHSSDYAAAMATTRRRLVHVWSPWSAWSPCSRTCGGGITARHRTCRVEYARISEGSGIRSSYQQCIGESSEYSSCNPQSCSTAAAGHPEDFRLFQCSLYNNRTIRGHYVATWTPYQMGPNQCELSCRAGNKPNGLVYSFGKVLDGTRCTIDPENPYKEFCINGRCLAVGCDGRVGSAAKRDMCHVCGGNNGTCQRVAAVAFPQNSDFTTVKTRNPQRVTETYGYSPVVRIPRGATHIRLTDNSSNYLALMDDRERYFLNGNWIVDWPGRYETSGVAFHYERVKDSEVVHSRGPLQQDLIVMVLVREKDPAIYYEYWMPRQAQLYRMTVDAFASDAQRVVSARPTVAPTTNRPSTTPTRRISTSRVTTTTTTTTARPITSTTTPASVAFHRNDTGETDLSDWDQYEPQPTAASLVRSPPRMTYGSFMIPFFGSFTTTTTTTTTTPRTTTTASAPTKKSRSRGSKKSKAANGVHNNIEDVRHHLGLIHKKHPKKSSAVRSGVKNNGQSHQTPCSVDGSCWKTVNGKKHFCLSEFVLRCKVLNYEVINGETRYEIQVVQSYKNMIPILNREFIWAEPVADCPCPAPYLRTGTDYIIMGKTDRKFRRNEIRLLLDSDSYVRVYNQANAERVLRIRRDEAKFCQKYKTKFNLTT</sequence>
<accession>A0A8J2W8W7</accession>
<dbReference type="InterPro" id="IPR008993">
    <property type="entry name" value="TIMP-like_OB-fold"/>
</dbReference>
<feature type="region of interest" description="Disordered" evidence="5">
    <location>
        <begin position="569"/>
        <end position="602"/>
    </location>
</feature>
<feature type="compositionally biased region" description="Low complexity" evidence="5">
    <location>
        <begin position="480"/>
        <end position="514"/>
    </location>
</feature>
<dbReference type="Pfam" id="PF05986">
    <property type="entry name" value="ADAMTS_spacer1"/>
    <property type="match status" value="1"/>
</dbReference>
<dbReference type="EMBL" id="CAKKLH010000292">
    <property type="protein sequence ID" value="CAH0109289.1"/>
    <property type="molecule type" value="Genomic_DNA"/>
</dbReference>
<evidence type="ECO:0000256" key="5">
    <source>
        <dbReference type="SAM" id="MobiDB-lite"/>
    </source>
</evidence>
<dbReference type="Gene3D" id="2.20.100.10">
    <property type="entry name" value="Thrombospondin type-1 (TSP1) repeat"/>
    <property type="match status" value="1"/>
</dbReference>
<evidence type="ECO:0000259" key="7">
    <source>
        <dbReference type="PROSITE" id="PS50189"/>
    </source>
</evidence>
<dbReference type="SUPFAM" id="SSF50242">
    <property type="entry name" value="TIMP-like"/>
    <property type="match status" value="1"/>
</dbReference>
<evidence type="ECO:0000256" key="1">
    <source>
        <dbReference type="ARBA" id="ARBA00004613"/>
    </source>
</evidence>
<keyword evidence="3 4" id="KW-1015">Disulfide bond</keyword>
<keyword evidence="6" id="KW-0732">Signal</keyword>
<dbReference type="InterPro" id="IPR050439">
    <property type="entry name" value="ADAMTS_ADAMTS-like"/>
</dbReference>
<organism evidence="8 9">
    <name type="scientific">Daphnia galeata</name>
    <dbReference type="NCBI Taxonomy" id="27404"/>
    <lineage>
        <taxon>Eukaryota</taxon>
        <taxon>Metazoa</taxon>
        <taxon>Ecdysozoa</taxon>
        <taxon>Arthropoda</taxon>
        <taxon>Crustacea</taxon>
        <taxon>Branchiopoda</taxon>
        <taxon>Diplostraca</taxon>
        <taxon>Cladocera</taxon>
        <taxon>Anomopoda</taxon>
        <taxon>Daphniidae</taxon>
        <taxon>Daphnia</taxon>
    </lineage>
</organism>
<feature type="region of interest" description="Disordered" evidence="5">
    <location>
        <begin position="93"/>
        <end position="118"/>
    </location>
</feature>
<dbReference type="InterPro" id="IPR018933">
    <property type="entry name" value="Netrin_module_non-TIMP"/>
</dbReference>
<feature type="region of interest" description="Disordered" evidence="5">
    <location>
        <begin position="475"/>
        <end position="514"/>
    </location>
</feature>
<protein>
    <recommendedName>
        <fullName evidence="7">NTR domain-containing protein</fullName>
    </recommendedName>
</protein>
<feature type="compositionally biased region" description="Low complexity" evidence="5">
    <location>
        <begin position="93"/>
        <end position="106"/>
    </location>
</feature>
<feature type="compositionally biased region" description="Low complexity" evidence="5">
    <location>
        <begin position="569"/>
        <end position="587"/>
    </location>
</feature>
<dbReference type="AlphaFoldDB" id="A0A8J2W8W7"/>
<comment type="subcellular location">
    <subcellularLocation>
        <location evidence="1">Secreted</location>
    </subcellularLocation>
</comment>
<dbReference type="Pfam" id="PF00090">
    <property type="entry name" value="TSP_1"/>
    <property type="match status" value="1"/>
</dbReference>
<evidence type="ECO:0000256" key="4">
    <source>
        <dbReference type="PIRSR" id="PIRSR613273-3"/>
    </source>
</evidence>
<dbReference type="InterPro" id="IPR045371">
    <property type="entry name" value="ADAMTS_CR_3"/>
</dbReference>
<name>A0A8J2W8W7_9CRUS</name>
<keyword evidence="2" id="KW-0964">Secreted</keyword>
<feature type="domain" description="NTR" evidence="7">
    <location>
        <begin position="644"/>
        <end position="771"/>
    </location>
</feature>
<feature type="disulfide bond" evidence="4">
    <location>
        <begin position="178"/>
        <end position="198"/>
    </location>
</feature>
<evidence type="ECO:0000256" key="6">
    <source>
        <dbReference type="SAM" id="SignalP"/>
    </source>
</evidence>
<dbReference type="InterPro" id="IPR000884">
    <property type="entry name" value="TSP1_rpt"/>
</dbReference>
<feature type="compositionally biased region" description="Basic residues" evidence="5">
    <location>
        <begin position="588"/>
        <end position="599"/>
    </location>
</feature>
<gene>
    <name evidence="8" type="ORF">DGAL_LOCUS12761</name>
</gene>
<dbReference type="OrthoDB" id="5781878at2759"/>
<reference evidence="8" key="1">
    <citation type="submission" date="2021-11" db="EMBL/GenBank/DDBJ databases">
        <authorList>
            <person name="Schell T."/>
        </authorList>
    </citation>
    <scope>NUCLEOTIDE SEQUENCE</scope>
    <source>
        <strain evidence="8">M5</strain>
    </source>
</reference>
<proteinExistence type="predicted"/>
<dbReference type="SMART" id="SM00643">
    <property type="entry name" value="C345C"/>
    <property type="match status" value="1"/>
</dbReference>
<dbReference type="GO" id="GO:0005576">
    <property type="term" value="C:extracellular region"/>
    <property type="evidence" value="ECO:0007669"/>
    <property type="project" value="UniProtKB-SubCell"/>
</dbReference>
<evidence type="ECO:0000256" key="3">
    <source>
        <dbReference type="ARBA" id="ARBA00023157"/>
    </source>
</evidence>
<dbReference type="Gene3D" id="2.60.120.830">
    <property type="match status" value="1"/>
</dbReference>
<dbReference type="PROSITE" id="PS50092">
    <property type="entry name" value="TSP1"/>
    <property type="match status" value="1"/>
</dbReference>